<dbReference type="CDD" id="cd21416">
    <property type="entry name" value="HDC_protein"/>
    <property type="match status" value="1"/>
</dbReference>
<comment type="caution">
    <text evidence="2">The sequence shown here is derived from an EMBL/GenBank/DDBJ whole genome shotgun (WGS) entry which is preliminary data.</text>
</comment>
<name>A0A839QRZ9_9MICC</name>
<dbReference type="InterPro" id="IPR049576">
    <property type="entry name" value="HDC-like"/>
</dbReference>
<keyword evidence="1" id="KW-0472">Membrane</keyword>
<protein>
    <submittedName>
        <fullName evidence="2">MFS family permease</fullName>
    </submittedName>
</protein>
<feature type="transmembrane region" description="Helical" evidence="1">
    <location>
        <begin position="90"/>
        <end position="115"/>
    </location>
</feature>
<dbReference type="EMBL" id="JACHVS010000002">
    <property type="protein sequence ID" value="MBB2996746.1"/>
    <property type="molecule type" value="Genomic_DNA"/>
</dbReference>
<evidence type="ECO:0000313" key="3">
    <source>
        <dbReference type="Proteomes" id="UP000523000"/>
    </source>
</evidence>
<feature type="transmembrane region" description="Helical" evidence="1">
    <location>
        <begin position="263"/>
        <end position="282"/>
    </location>
</feature>
<feature type="transmembrane region" description="Helical" evidence="1">
    <location>
        <begin position="288"/>
        <end position="309"/>
    </location>
</feature>
<evidence type="ECO:0000313" key="2">
    <source>
        <dbReference type="EMBL" id="MBB2996746.1"/>
    </source>
</evidence>
<keyword evidence="1" id="KW-0812">Transmembrane</keyword>
<dbReference type="AlphaFoldDB" id="A0A839QRZ9"/>
<keyword evidence="3" id="KW-1185">Reference proteome</keyword>
<accession>A0A839QRZ9</accession>
<feature type="transmembrane region" description="Helical" evidence="1">
    <location>
        <begin position="6"/>
        <end position="26"/>
    </location>
</feature>
<gene>
    <name evidence="2" type="ORF">E9229_002993</name>
</gene>
<feature type="transmembrane region" description="Helical" evidence="1">
    <location>
        <begin position="33"/>
        <end position="51"/>
    </location>
</feature>
<feature type="transmembrane region" description="Helical" evidence="1">
    <location>
        <begin position="146"/>
        <end position="169"/>
    </location>
</feature>
<dbReference type="RefSeq" id="WP_183512315.1">
    <property type="nucleotide sequence ID" value="NZ_BAABGK010000007.1"/>
</dbReference>
<feature type="transmembrane region" description="Helical" evidence="1">
    <location>
        <begin position="360"/>
        <end position="384"/>
    </location>
</feature>
<sequence>MLEVPIYVATIIVAIIALGELVSILTKAWIPSLMIILAGYLVLLWTGVIPPDLIPKSTMAAVGGVLIGVVITHMGTLIPISQIKSQYKAILIALIGMVLGSGLILLVVTPILGYASAVAGTGPVTGGIIAYLITAEKLTALGLDNLVAISAIVLGIQSLVGLPLANVLLRKYATKKRDRGDFLLAVEAPAGTPEPKVRRQLIPEKFQQPPILLLLLFLAASLAKWLDTLTGLNYGVWALLIGVGAHLIGLFPAKTMEKANSFGFGLVAIIVVIMGSVSGVTFEVLLKTIGPALLILGIGAIGIMAGGWFGSKLFKWDPLKGMPIALTALFGFPGDFMLCREVSRSVGRTPEEQKNIFDELVTPMLVAGFTNVTTTSILVASILVQTL</sequence>
<evidence type="ECO:0000256" key="1">
    <source>
        <dbReference type="SAM" id="Phobius"/>
    </source>
</evidence>
<feature type="transmembrane region" description="Helical" evidence="1">
    <location>
        <begin position="57"/>
        <end position="78"/>
    </location>
</feature>
<organism evidence="2 3">
    <name type="scientific">Paeniglutamicibacter cryotolerans</name>
    <dbReference type="NCBI Taxonomy" id="670079"/>
    <lineage>
        <taxon>Bacteria</taxon>
        <taxon>Bacillati</taxon>
        <taxon>Actinomycetota</taxon>
        <taxon>Actinomycetes</taxon>
        <taxon>Micrococcales</taxon>
        <taxon>Micrococcaceae</taxon>
        <taxon>Paeniglutamicibacter</taxon>
    </lineage>
</organism>
<feature type="transmembrane region" description="Helical" evidence="1">
    <location>
        <begin position="232"/>
        <end position="251"/>
    </location>
</feature>
<proteinExistence type="predicted"/>
<dbReference type="Proteomes" id="UP000523000">
    <property type="component" value="Unassembled WGS sequence"/>
</dbReference>
<reference evidence="2 3" key="1">
    <citation type="submission" date="2020-08" db="EMBL/GenBank/DDBJ databases">
        <title>Sequencing the genomes of 1000 actinobacteria strains.</title>
        <authorList>
            <person name="Klenk H.-P."/>
        </authorList>
    </citation>
    <scope>NUCLEOTIDE SEQUENCE [LARGE SCALE GENOMIC DNA]</scope>
    <source>
        <strain evidence="2 3">DSM 22826</strain>
    </source>
</reference>
<keyword evidence="1" id="KW-1133">Transmembrane helix</keyword>